<protein>
    <submittedName>
        <fullName evidence="10">Subtilisin inhibitor-like</fullName>
    </submittedName>
</protein>
<dbReference type="Gene3D" id="3.30.350.10">
    <property type="entry name" value="Subtilisin inhibitor-like"/>
    <property type="match status" value="1"/>
</dbReference>
<keyword evidence="7" id="KW-1015">Disulfide bond</keyword>
<name>A0A316I811_9PSEU</name>
<reference evidence="10 11" key="1">
    <citation type="submission" date="2018-05" db="EMBL/GenBank/DDBJ databases">
        <title>Genomic Encyclopedia of Type Strains, Phase IV (KMG-IV): sequencing the most valuable type-strain genomes for metagenomic binning, comparative biology and taxonomic classification.</title>
        <authorList>
            <person name="Goeker M."/>
        </authorList>
    </citation>
    <scope>NUCLEOTIDE SEQUENCE [LARGE SCALE GENOMIC DNA]</scope>
    <source>
        <strain evidence="10 11">DSM 45480</strain>
    </source>
</reference>
<dbReference type="InterPro" id="IPR000691">
    <property type="entry name" value="Prot_inh_I16_SSI"/>
</dbReference>
<dbReference type="SUPFAM" id="SSF55399">
    <property type="entry name" value="Subtilisin inhibitor"/>
    <property type="match status" value="1"/>
</dbReference>
<accession>A0A316I811</accession>
<evidence type="ECO:0000256" key="3">
    <source>
        <dbReference type="ARBA" id="ARBA00011738"/>
    </source>
</evidence>
<evidence type="ECO:0000256" key="6">
    <source>
        <dbReference type="ARBA" id="ARBA00022900"/>
    </source>
</evidence>
<evidence type="ECO:0000313" key="10">
    <source>
        <dbReference type="EMBL" id="PWK89592.1"/>
    </source>
</evidence>
<evidence type="ECO:0000256" key="8">
    <source>
        <dbReference type="RuleBase" id="RU003471"/>
    </source>
</evidence>
<feature type="domain" description="Subtilisin inhibitor" evidence="9">
    <location>
        <begin position="2"/>
        <end position="66"/>
    </location>
</feature>
<evidence type="ECO:0000256" key="2">
    <source>
        <dbReference type="ARBA" id="ARBA00010472"/>
    </source>
</evidence>
<sequence length="81" mass="8802">MCYPVVGGTHSNAMRACQELGAVGGKFDSLSDNPQWACPANYAPVVATAYGVWCGTEVKWEKEFSNYCVMRNHTGSVFAFS</sequence>
<organism evidence="10 11">
    <name type="scientific">Lentzea atacamensis</name>
    <dbReference type="NCBI Taxonomy" id="531938"/>
    <lineage>
        <taxon>Bacteria</taxon>
        <taxon>Bacillati</taxon>
        <taxon>Actinomycetota</taxon>
        <taxon>Actinomycetes</taxon>
        <taxon>Pseudonocardiales</taxon>
        <taxon>Pseudonocardiaceae</taxon>
        <taxon>Lentzea</taxon>
    </lineage>
</organism>
<comment type="caution">
    <text evidence="10">The sequence shown here is derived from an EMBL/GenBank/DDBJ whole genome shotgun (WGS) entry which is preliminary data.</text>
</comment>
<dbReference type="AlphaFoldDB" id="A0A316I811"/>
<dbReference type="EMBL" id="QGHB01000002">
    <property type="protein sequence ID" value="PWK89592.1"/>
    <property type="molecule type" value="Genomic_DNA"/>
</dbReference>
<evidence type="ECO:0000256" key="4">
    <source>
        <dbReference type="ARBA" id="ARBA00022525"/>
    </source>
</evidence>
<dbReference type="Pfam" id="PF00720">
    <property type="entry name" value="SSI"/>
    <property type="match status" value="1"/>
</dbReference>
<keyword evidence="6 8" id="KW-0722">Serine protease inhibitor</keyword>
<comment type="subcellular location">
    <subcellularLocation>
        <location evidence="1">Secreted</location>
    </subcellularLocation>
</comment>
<comment type="similarity">
    <text evidence="2 8">Belongs to the protease inhibitor I16 (SSI) family.</text>
</comment>
<proteinExistence type="inferred from homology"/>
<evidence type="ECO:0000256" key="5">
    <source>
        <dbReference type="ARBA" id="ARBA00022690"/>
    </source>
</evidence>
<dbReference type="GO" id="GO:0005576">
    <property type="term" value="C:extracellular region"/>
    <property type="evidence" value="ECO:0007669"/>
    <property type="project" value="UniProtKB-SubCell"/>
</dbReference>
<evidence type="ECO:0000256" key="1">
    <source>
        <dbReference type="ARBA" id="ARBA00004613"/>
    </source>
</evidence>
<dbReference type="InterPro" id="IPR036819">
    <property type="entry name" value="Subtilisin_inhibitor-like_sf"/>
</dbReference>
<dbReference type="PRINTS" id="PR00294">
    <property type="entry name" value="SSBTLNINHBTR"/>
</dbReference>
<evidence type="ECO:0000259" key="9">
    <source>
        <dbReference type="Pfam" id="PF00720"/>
    </source>
</evidence>
<keyword evidence="4" id="KW-0964">Secreted</keyword>
<gene>
    <name evidence="10" type="ORF">C8D88_102867</name>
</gene>
<keyword evidence="5 8" id="KW-0646">Protease inhibitor</keyword>
<dbReference type="GO" id="GO:0004867">
    <property type="term" value="F:serine-type endopeptidase inhibitor activity"/>
    <property type="evidence" value="ECO:0007669"/>
    <property type="project" value="UniProtKB-KW"/>
</dbReference>
<evidence type="ECO:0000256" key="7">
    <source>
        <dbReference type="ARBA" id="ARBA00023157"/>
    </source>
</evidence>
<comment type="subunit">
    <text evidence="3">Homodimer.</text>
</comment>
<dbReference type="InterPro" id="IPR023549">
    <property type="entry name" value="Subtilisin_inhibitor"/>
</dbReference>
<evidence type="ECO:0000313" key="11">
    <source>
        <dbReference type="Proteomes" id="UP000246005"/>
    </source>
</evidence>
<dbReference type="Proteomes" id="UP000246005">
    <property type="component" value="Unassembled WGS sequence"/>
</dbReference>